<comment type="function">
    <text evidence="7">Splits internally a 1,3-beta-glucan molecule and transfers the newly generated reducing end (the donor) to the non-reducing end of another 1,3-beta-glucan molecule (the acceptor) forming a 1,3-beta linkage, resulting in the elongation of 1,3-beta-glucan chains in the cell wall. Involved in cell wall morphogenesis.</text>
</comment>
<keyword evidence="6 8" id="KW-0449">Lipoprotein</keyword>
<dbReference type="InterPro" id="IPR012946">
    <property type="entry name" value="X8"/>
</dbReference>
<gene>
    <name evidence="11" type="ORF">BJX67DRAFT_355812</name>
</gene>
<keyword evidence="3 8" id="KW-0808">Transferase</keyword>
<keyword evidence="4 8" id="KW-0732">Signal</keyword>
<evidence type="ECO:0000256" key="5">
    <source>
        <dbReference type="ARBA" id="ARBA00023180"/>
    </source>
</evidence>
<keyword evidence="5" id="KW-0325">Glycoprotein</keyword>
<dbReference type="Gene3D" id="3.20.20.80">
    <property type="entry name" value="Glycosidases"/>
    <property type="match status" value="1"/>
</dbReference>
<evidence type="ECO:0000256" key="4">
    <source>
        <dbReference type="ARBA" id="ARBA00022729"/>
    </source>
</evidence>
<dbReference type="EC" id="2.4.1.-" evidence="8"/>
<dbReference type="PANTHER" id="PTHR31468:SF11">
    <property type="entry name" value="1,3-BETA-GLUCANOSYLTRANSFERASE"/>
    <property type="match status" value="1"/>
</dbReference>
<feature type="compositionally biased region" description="Low complexity" evidence="9">
    <location>
        <begin position="496"/>
        <end position="507"/>
    </location>
</feature>
<dbReference type="GeneID" id="98144404"/>
<evidence type="ECO:0000256" key="1">
    <source>
        <dbReference type="ARBA" id="ARBA00004609"/>
    </source>
</evidence>
<comment type="subcellular location">
    <subcellularLocation>
        <location evidence="1 8">Cell membrane</location>
        <topology evidence="1 8">Lipid-anchor</topology>
        <topology evidence="1 8">GPI-anchor</topology>
    </subcellularLocation>
</comment>
<dbReference type="RefSeq" id="XP_070885420.1">
    <property type="nucleotide sequence ID" value="XM_071029332.1"/>
</dbReference>
<keyword evidence="8" id="KW-0472">Membrane</keyword>
<evidence type="ECO:0000313" key="11">
    <source>
        <dbReference type="EMBL" id="KAL2866441.1"/>
    </source>
</evidence>
<evidence type="ECO:0000256" key="3">
    <source>
        <dbReference type="ARBA" id="ARBA00022679"/>
    </source>
</evidence>
<dbReference type="EMBL" id="JBFXLQ010000025">
    <property type="protein sequence ID" value="KAL2866441.1"/>
    <property type="molecule type" value="Genomic_DNA"/>
</dbReference>
<evidence type="ECO:0000256" key="7">
    <source>
        <dbReference type="ARBA" id="ARBA00025026"/>
    </source>
</evidence>
<evidence type="ECO:0000313" key="12">
    <source>
        <dbReference type="Proteomes" id="UP001610432"/>
    </source>
</evidence>
<keyword evidence="12" id="KW-1185">Reference proteome</keyword>
<organism evidence="11 12">
    <name type="scientific">Aspergillus lucknowensis</name>
    <dbReference type="NCBI Taxonomy" id="176173"/>
    <lineage>
        <taxon>Eukaryota</taxon>
        <taxon>Fungi</taxon>
        <taxon>Dikarya</taxon>
        <taxon>Ascomycota</taxon>
        <taxon>Pezizomycotina</taxon>
        <taxon>Eurotiomycetes</taxon>
        <taxon>Eurotiomycetidae</taxon>
        <taxon>Eurotiales</taxon>
        <taxon>Aspergillaceae</taxon>
        <taxon>Aspergillus</taxon>
        <taxon>Aspergillus subgen. Nidulantes</taxon>
    </lineage>
</organism>
<protein>
    <recommendedName>
        <fullName evidence="8">1,3-beta-glucanosyltransferase</fullName>
        <ecNumber evidence="8">2.4.1.-</ecNumber>
    </recommendedName>
</protein>
<feature type="signal peptide" evidence="8">
    <location>
        <begin position="1"/>
        <end position="19"/>
    </location>
</feature>
<comment type="similarity">
    <text evidence="2 8">Belongs to the glycosyl hydrolase 72 family.</text>
</comment>
<sequence length="542" mass="58907">MKFSLALAGVSLLAGRALAADLPVIATKGNKFFYSNNGTEFFIRGVAYQQEYASNGTAKSNEHYTDPLADDSDCERDIPYLKQLRTNVIRTYAVDPSANHDRCMGLLADAGIYLITDLSSPAESINRADPQWNVDLYNRYTSVVDAFAKYSNVIGFFAGNEVANNNTNTNSIAFVKAAVRDMKAYIKKKNYRESLVVGYATDDNADLREDMKDYLVCGDEESRIDMFGYNIYEWCGDSSFETSGYKARTEEFSDFPVPAFFSEYGCINPRPRKFTDVPVLFGPQMNDVWSGGIVYMYFQEVNDYGLVSVDDGEVKTQDDFSYLSSQMQKVTATGVNSNSYTPENTAIPTCPKVNKAWEANEKLPPSPNAQLCSCMESSLTCKVKDSVDEEKYGSIFDYICGLEDGKYCAGQKADASAGQYGAYSVCTAKQQLSFVMTQYYKGQDNDATACDFDGRGEVVDASEKDGCGSLLDQAGDDGTGNVSTPEGGVGGDPDSDSGSGSSDTSDGAAGVAATPMAVYVGKWQIGAYFMTSLFAGAGMLLL</sequence>
<dbReference type="PANTHER" id="PTHR31468">
    <property type="entry name" value="1,3-BETA-GLUCANOSYLTRANSFERASE GAS1"/>
    <property type="match status" value="1"/>
</dbReference>
<feature type="region of interest" description="Disordered" evidence="9">
    <location>
        <begin position="470"/>
        <end position="507"/>
    </location>
</feature>
<evidence type="ECO:0000256" key="6">
    <source>
        <dbReference type="ARBA" id="ARBA00023288"/>
    </source>
</evidence>
<evidence type="ECO:0000256" key="9">
    <source>
        <dbReference type="SAM" id="MobiDB-lite"/>
    </source>
</evidence>
<dbReference type="Pfam" id="PF03198">
    <property type="entry name" value="Glyco_hydro_72"/>
    <property type="match status" value="1"/>
</dbReference>
<evidence type="ECO:0000259" key="10">
    <source>
        <dbReference type="SMART" id="SM00768"/>
    </source>
</evidence>
<proteinExistence type="inferred from homology"/>
<dbReference type="SUPFAM" id="SSF51445">
    <property type="entry name" value="(Trans)glycosidases"/>
    <property type="match status" value="1"/>
</dbReference>
<accession>A0ABR4LPQ8</accession>
<dbReference type="SMART" id="SM00768">
    <property type="entry name" value="X8"/>
    <property type="match status" value="1"/>
</dbReference>
<keyword evidence="8" id="KW-0336">GPI-anchor</keyword>
<evidence type="ECO:0000256" key="2">
    <source>
        <dbReference type="ARBA" id="ARBA00007528"/>
    </source>
</evidence>
<dbReference type="Proteomes" id="UP001610432">
    <property type="component" value="Unassembled WGS sequence"/>
</dbReference>
<evidence type="ECO:0000256" key="8">
    <source>
        <dbReference type="RuleBase" id="RU361209"/>
    </source>
</evidence>
<reference evidence="11 12" key="1">
    <citation type="submission" date="2024-07" db="EMBL/GenBank/DDBJ databases">
        <title>Section-level genome sequencing and comparative genomics of Aspergillus sections Usti and Cavernicolus.</title>
        <authorList>
            <consortium name="Lawrence Berkeley National Laboratory"/>
            <person name="Nybo J.L."/>
            <person name="Vesth T.C."/>
            <person name="Theobald S."/>
            <person name="Frisvad J.C."/>
            <person name="Larsen T.O."/>
            <person name="Kjaerboelling I."/>
            <person name="Rothschild-Mancinelli K."/>
            <person name="Lyhne E.K."/>
            <person name="Kogle M.E."/>
            <person name="Barry K."/>
            <person name="Clum A."/>
            <person name="Na H."/>
            <person name="Ledsgaard L."/>
            <person name="Lin J."/>
            <person name="Lipzen A."/>
            <person name="Kuo A."/>
            <person name="Riley R."/>
            <person name="Mondo S."/>
            <person name="Labutti K."/>
            <person name="Haridas S."/>
            <person name="Pangalinan J."/>
            <person name="Salamov A.A."/>
            <person name="Simmons B.A."/>
            <person name="Magnuson J.K."/>
            <person name="Chen J."/>
            <person name="Drula E."/>
            <person name="Henrissat B."/>
            <person name="Wiebenga A."/>
            <person name="Lubbers R.J."/>
            <person name="Gomes A.C."/>
            <person name="Macurrencykelacurrency M.R."/>
            <person name="Stajich J."/>
            <person name="Grigoriev I.V."/>
            <person name="Mortensen U.H."/>
            <person name="De Vries R.P."/>
            <person name="Baker S.E."/>
            <person name="Andersen M.R."/>
        </authorList>
    </citation>
    <scope>NUCLEOTIDE SEQUENCE [LARGE SCALE GENOMIC DNA]</scope>
    <source>
        <strain evidence="11 12">CBS 449.75</strain>
    </source>
</reference>
<feature type="chain" id="PRO_5044981058" description="1,3-beta-glucanosyltransferase" evidence="8">
    <location>
        <begin position="20"/>
        <end position="542"/>
    </location>
</feature>
<dbReference type="Pfam" id="PF07983">
    <property type="entry name" value="X8"/>
    <property type="match status" value="1"/>
</dbReference>
<dbReference type="InterPro" id="IPR017853">
    <property type="entry name" value="GH"/>
</dbReference>
<comment type="caution">
    <text evidence="11">The sequence shown here is derived from an EMBL/GenBank/DDBJ whole genome shotgun (WGS) entry which is preliminary data.</text>
</comment>
<name>A0ABR4LPQ8_9EURO</name>
<dbReference type="Gene3D" id="1.20.58.1040">
    <property type="match status" value="1"/>
</dbReference>
<feature type="domain" description="X8" evidence="10">
    <location>
        <begin position="379"/>
        <end position="469"/>
    </location>
</feature>
<dbReference type="InterPro" id="IPR004886">
    <property type="entry name" value="Glucanosyltransferase"/>
</dbReference>